<proteinExistence type="predicted"/>
<comment type="caution">
    <text evidence="1">The sequence shown here is derived from an EMBL/GenBank/DDBJ whole genome shotgun (WGS) entry which is preliminary data.</text>
</comment>
<keyword evidence="2" id="KW-1185">Reference proteome</keyword>
<accession>A0ACB7PFB3</accession>
<dbReference type="Proteomes" id="UP000724584">
    <property type="component" value="Unassembled WGS sequence"/>
</dbReference>
<sequence length="354" mass="39924">MEDPTSASPAPSRALLECLLCDLSFDTAEEKRQHAKSEWHVYKIRCRVAEPGTIITPPSSAPIKPSTGRTTQGGKSSSRSGSPTAEEESYDEESESDTSSDEKDAFEFVAEECLFCNQTSKDLDENLSHMHQAHSLVIPFQSLLVVDLQTLIWFLHMVIFSYRECICCGKRRRTIEAVQQHMTSMGHCRFNVTEEMAGFYDMELIGQHSPEGRSHPDDRTLRLPSGKLLAHRSYVEPTSKSRLREEKSLAGPSDGPSALLTAQQNKPDRQALTKRDRKEQALTTQFAQLRTGDQMSLMHLPQSQQRALLLARKKALDDVKRAERRKRGRLDKVGNKTAVHTNYYKQEVPVYMGG</sequence>
<keyword evidence="1" id="KW-0479">Metal-binding</keyword>
<evidence type="ECO:0000313" key="1">
    <source>
        <dbReference type="EMBL" id="KAH6636053.1"/>
    </source>
</evidence>
<reference evidence="1 2" key="1">
    <citation type="journal article" date="2021" name="Nat. Commun.">
        <title>Genetic determinants of endophytism in the Arabidopsis root mycobiome.</title>
        <authorList>
            <person name="Mesny F."/>
            <person name="Miyauchi S."/>
            <person name="Thiergart T."/>
            <person name="Pickel B."/>
            <person name="Atanasova L."/>
            <person name="Karlsson M."/>
            <person name="Huettel B."/>
            <person name="Barry K.W."/>
            <person name="Haridas S."/>
            <person name="Chen C."/>
            <person name="Bauer D."/>
            <person name="Andreopoulos W."/>
            <person name="Pangilinan J."/>
            <person name="LaButti K."/>
            <person name="Riley R."/>
            <person name="Lipzen A."/>
            <person name="Clum A."/>
            <person name="Drula E."/>
            <person name="Henrissat B."/>
            <person name="Kohler A."/>
            <person name="Grigoriev I.V."/>
            <person name="Martin F.M."/>
            <person name="Hacquard S."/>
        </authorList>
    </citation>
    <scope>NUCLEOTIDE SEQUENCE [LARGE SCALE GENOMIC DNA]</scope>
    <source>
        <strain evidence="1 2">MPI-SDFR-AT-0079</strain>
    </source>
</reference>
<name>A0ACB7PFB3_9PEZI</name>
<dbReference type="EMBL" id="JAGIZQ010000003">
    <property type="protein sequence ID" value="KAH6636053.1"/>
    <property type="molecule type" value="Genomic_DNA"/>
</dbReference>
<organism evidence="1 2">
    <name type="scientific">Chaetomium tenue</name>
    <dbReference type="NCBI Taxonomy" id="1854479"/>
    <lineage>
        <taxon>Eukaryota</taxon>
        <taxon>Fungi</taxon>
        <taxon>Dikarya</taxon>
        <taxon>Ascomycota</taxon>
        <taxon>Pezizomycotina</taxon>
        <taxon>Sordariomycetes</taxon>
        <taxon>Sordariomycetidae</taxon>
        <taxon>Sordariales</taxon>
        <taxon>Chaetomiaceae</taxon>
        <taxon>Chaetomium</taxon>
    </lineage>
</organism>
<protein>
    <submittedName>
        <fullName evidence="1">C2H2 type zinc-finger-domain-containing protein</fullName>
    </submittedName>
</protein>
<evidence type="ECO:0000313" key="2">
    <source>
        <dbReference type="Proteomes" id="UP000724584"/>
    </source>
</evidence>
<keyword evidence="1" id="KW-0862">Zinc</keyword>
<gene>
    <name evidence="1" type="ORF">F5144DRAFT_566145</name>
</gene>
<keyword evidence="1" id="KW-0863">Zinc-finger</keyword>